<comment type="similarity">
    <text evidence="2">Belongs to the fl(2)d family.</text>
</comment>
<dbReference type="GO" id="GO:0008380">
    <property type="term" value="P:RNA splicing"/>
    <property type="evidence" value="ECO:0007669"/>
    <property type="project" value="UniProtKB-KW"/>
</dbReference>
<protein>
    <submittedName>
        <fullName evidence="7">Pre-mRNA-splicing regulator female-lethal(2)D</fullName>
    </submittedName>
</protein>
<keyword evidence="4" id="KW-0508">mRNA splicing</keyword>
<evidence type="ECO:0000313" key="8">
    <source>
        <dbReference type="Proteomes" id="UP000094527"/>
    </source>
</evidence>
<dbReference type="STRING" id="48709.A0A1D2MD97"/>
<dbReference type="Proteomes" id="UP000094527">
    <property type="component" value="Unassembled WGS sequence"/>
</dbReference>
<dbReference type="GO" id="GO:0005634">
    <property type="term" value="C:nucleus"/>
    <property type="evidence" value="ECO:0007669"/>
    <property type="project" value="UniProtKB-SubCell"/>
</dbReference>
<dbReference type="GO" id="GO:0000381">
    <property type="term" value="P:regulation of alternative mRNA splicing, via spliceosome"/>
    <property type="evidence" value="ECO:0007669"/>
    <property type="project" value="InterPro"/>
</dbReference>
<comment type="subcellular location">
    <subcellularLocation>
        <location evidence="1">Nucleus</location>
    </subcellularLocation>
</comment>
<feature type="region of interest" description="Disordered" evidence="6">
    <location>
        <begin position="248"/>
        <end position="314"/>
    </location>
</feature>
<evidence type="ECO:0000256" key="4">
    <source>
        <dbReference type="ARBA" id="ARBA00023187"/>
    </source>
</evidence>
<reference evidence="7 8" key="1">
    <citation type="journal article" date="2016" name="Genome Biol. Evol.">
        <title>Gene Family Evolution Reflects Adaptation to Soil Environmental Stressors in the Genome of the Collembolan Orchesella cincta.</title>
        <authorList>
            <person name="Faddeeva-Vakhrusheva A."/>
            <person name="Derks M.F."/>
            <person name="Anvar S.Y."/>
            <person name="Agamennone V."/>
            <person name="Suring W."/>
            <person name="Smit S."/>
            <person name="van Straalen N.M."/>
            <person name="Roelofs D."/>
        </authorList>
    </citation>
    <scope>NUCLEOTIDE SEQUENCE [LARGE SCALE GENOMIC DNA]</scope>
    <source>
        <tissue evidence="7">Mixed pool</tissue>
    </source>
</reference>
<keyword evidence="3" id="KW-0507">mRNA processing</keyword>
<evidence type="ECO:0000256" key="6">
    <source>
        <dbReference type="SAM" id="MobiDB-lite"/>
    </source>
</evidence>
<evidence type="ECO:0000256" key="2">
    <source>
        <dbReference type="ARBA" id="ARBA00010313"/>
    </source>
</evidence>
<name>A0A1D2MD97_ORCCI</name>
<dbReference type="InterPro" id="IPR033757">
    <property type="entry name" value="WTAP"/>
</dbReference>
<dbReference type="PANTHER" id="PTHR15217">
    <property type="entry name" value="WILMS' TUMOR 1-ASSOCIATING PROTEIN"/>
    <property type="match status" value="1"/>
</dbReference>
<dbReference type="EMBL" id="LJIJ01001726">
    <property type="protein sequence ID" value="ODM90955.1"/>
    <property type="molecule type" value="Genomic_DNA"/>
</dbReference>
<gene>
    <name evidence="7" type="ORF">Ocin01_15726</name>
</gene>
<feature type="region of interest" description="Disordered" evidence="6">
    <location>
        <begin position="118"/>
        <end position="175"/>
    </location>
</feature>
<evidence type="ECO:0000313" key="7">
    <source>
        <dbReference type="EMBL" id="ODM90955.1"/>
    </source>
</evidence>
<feature type="compositionally biased region" description="Polar residues" evidence="6">
    <location>
        <begin position="273"/>
        <end position="290"/>
    </location>
</feature>
<keyword evidence="8" id="KW-1185">Reference proteome</keyword>
<feature type="compositionally biased region" description="Basic and acidic residues" evidence="6">
    <location>
        <begin position="129"/>
        <end position="139"/>
    </location>
</feature>
<accession>A0A1D2MD97</accession>
<sequence>MTLNTGKRLMAKCRMLYQENEDLGKMITSGRLAKLESDLALQKSLTEEMKRGQSEMDDLVQELDEDVEGMQSTIFFLQQQLREKITSNIANSSSSQSSELLVNISELCAQCRAAQEKKQKLNQTSHANSSEDKVVKMEVENSIDEENSRTLDSSNSSDNERTFLNGESDMYSPDREQMEQAKLVDKRTRVTRLSLVSKQPTQVNLNAESTSSENNLGLSVLTTQCNILDGSNNSKRKTIASSLLTADGNDKASDEESPESDNMVKPSTKRTKLNSGNRSVNNVGQLQTSVEEARTAGPTVPTSSRNRNGAVDHS</sequence>
<evidence type="ECO:0000256" key="5">
    <source>
        <dbReference type="ARBA" id="ARBA00023242"/>
    </source>
</evidence>
<organism evidence="7 8">
    <name type="scientific">Orchesella cincta</name>
    <name type="common">Springtail</name>
    <name type="synonym">Podura cincta</name>
    <dbReference type="NCBI Taxonomy" id="48709"/>
    <lineage>
        <taxon>Eukaryota</taxon>
        <taxon>Metazoa</taxon>
        <taxon>Ecdysozoa</taxon>
        <taxon>Arthropoda</taxon>
        <taxon>Hexapoda</taxon>
        <taxon>Collembola</taxon>
        <taxon>Entomobryomorpha</taxon>
        <taxon>Entomobryoidea</taxon>
        <taxon>Orchesellidae</taxon>
        <taxon>Orchesellinae</taxon>
        <taxon>Orchesella</taxon>
    </lineage>
</organism>
<evidence type="ECO:0000256" key="1">
    <source>
        <dbReference type="ARBA" id="ARBA00004123"/>
    </source>
</evidence>
<dbReference type="GO" id="GO:0006397">
    <property type="term" value="P:mRNA processing"/>
    <property type="evidence" value="ECO:0007669"/>
    <property type="project" value="UniProtKB-KW"/>
</dbReference>
<comment type="caution">
    <text evidence="7">The sequence shown here is derived from an EMBL/GenBank/DDBJ whole genome shotgun (WGS) entry which is preliminary data.</text>
</comment>
<proteinExistence type="inferred from homology"/>
<dbReference type="Pfam" id="PF17098">
    <property type="entry name" value="Wtap"/>
    <property type="match status" value="1"/>
</dbReference>
<evidence type="ECO:0000256" key="3">
    <source>
        <dbReference type="ARBA" id="ARBA00022664"/>
    </source>
</evidence>
<dbReference type="GO" id="GO:0016556">
    <property type="term" value="P:mRNA modification"/>
    <property type="evidence" value="ECO:0007669"/>
    <property type="project" value="InterPro"/>
</dbReference>
<dbReference type="OrthoDB" id="3366661at2759"/>
<dbReference type="AlphaFoldDB" id="A0A1D2MD97"/>
<keyword evidence="5" id="KW-0539">Nucleus</keyword>
<dbReference type="PANTHER" id="PTHR15217:SF0">
    <property type="entry name" value="PRE-MRNA-SPLICING REGULATOR WTAP"/>
    <property type="match status" value="1"/>
</dbReference>